<dbReference type="Proteomes" id="UP000326458">
    <property type="component" value="Unassembled WGS sequence"/>
</dbReference>
<accession>A0A5N3V8G0</accession>
<gene>
    <name evidence="1" type="ORF">FD754_022114</name>
</gene>
<dbReference type="EMBL" id="VCEA01000003">
    <property type="protein sequence ID" value="KAB0345188.1"/>
    <property type="molecule type" value="Genomic_DNA"/>
</dbReference>
<comment type="caution">
    <text evidence="1">The sequence shown here is derived from an EMBL/GenBank/DDBJ whole genome shotgun (WGS) entry which is preliminary data.</text>
</comment>
<keyword evidence="2" id="KW-1185">Reference proteome</keyword>
<evidence type="ECO:0000313" key="1">
    <source>
        <dbReference type="EMBL" id="KAB0345188.1"/>
    </source>
</evidence>
<protein>
    <submittedName>
        <fullName evidence="1">Uncharacterized protein</fullName>
    </submittedName>
</protein>
<reference evidence="1 2" key="1">
    <citation type="submission" date="2019-06" db="EMBL/GenBank/DDBJ databases">
        <title>Discovery of a novel chromosome fission-fusion reversal in muntjac.</title>
        <authorList>
            <person name="Mudd A.B."/>
            <person name="Bredeson J.V."/>
            <person name="Baum R."/>
            <person name="Hockemeyer D."/>
            <person name="Rokhsar D.S."/>
        </authorList>
    </citation>
    <scope>NUCLEOTIDE SEQUENCE [LARGE SCALE GENOMIC DNA]</scope>
    <source>
        <strain evidence="1">UTSW_UCB_Mm</strain>
        <tissue evidence="1">Fibroblast cell line</tissue>
    </source>
</reference>
<dbReference type="AlphaFoldDB" id="A0A5N3V8G0"/>
<sequence>MASDLDISRPEVLEPMYLGNLLGDEESQGHCSFANKRPKKEAKKKW</sequence>
<proteinExistence type="predicted"/>
<organism evidence="1 2">
    <name type="scientific">Muntiacus muntjak</name>
    <name type="common">Barking deer</name>
    <name type="synonym">Indian muntjac</name>
    <dbReference type="NCBI Taxonomy" id="9888"/>
    <lineage>
        <taxon>Eukaryota</taxon>
        <taxon>Metazoa</taxon>
        <taxon>Chordata</taxon>
        <taxon>Craniata</taxon>
        <taxon>Vertebrata</taxon>
        <taxon>Euteleostomi</taxon>
        <taxon>Mammalia</taxon>
        <taxon>Eutheria</taxon>
        <taxon>Laurasiatheria</taxon>
        <taxon>Artiodactyla</taxon>
        <taxon>Ruminantia</taxon>
        <taxon>Pecora</taxon>
        <taxon>Cervidae</taxon>
        <taxon>Muntiacinae</taxon>
        <taxon>Muntiacus</taxon>
    </lineage>
</organism>
<name>A0A5N3V8G0_MUNMU</name>
<evidence type="ECO:0000313" key="2">
    <source>
        <dbReference type="Proteomes" id="UP000326458"/>
    </source>
</evidence>